<dbReference type="EMBL" id="OBEH01000006">
    <property type="protein sequence ID" value="SNZ01668.1"/>
    <property type="molecule type" value="Genomic_DNA"/>
</dbReference>
<proteinExistence type="predicted"/>
<dbReference type="Proteomes" id="UP000219048">
    <property type="component" value="Unassembled WGS sequence"/>
</dbReference>
<accession>A0A285MX37</accession>
<evidence type="ECO:0000313" key="1">
    <source>
        <dbReference type="EMBL" id="SNZ01668.1"/>
    </source>
</evidence>
<evidence type="ECO:0000313" key="2">
    <source>
        <dbReference type="Proteomes" id="UP000219048"/>
    </source>
</evidence>
<keyword evidence="2" id="KW-1185">Reference proteome</keyword>
<protein>
    <submittedName>
        <fullName evidence="1">Uncharacterized protein</fullName>
    </submittedName>
</protein>
<organism evidence="1 2">
    <name type="scientific">Flagellimonas pacifica</name>
    <dbReference type="NCBI Taxonomy" id="1247520"/>
    <lineage>
        <taxon>Bacteria</taxon>
        <taxon>Pseudomonadati</taxon>
        <taxon>Bacteroidota</taxon>
        <taxon>Flavobacteriia</taxon>
        <taxon>Flavobacteriales</taxon>
        <taxon>Flavobacteriaceae</taxon>
        <taxon>Flagellimonas</taxon>
    </lineage>
</organism>
<name>A0A285MX37_9FLAO</name>
<sequence>MIKTKNILLGLILVLISSCYEESDFNRVNFTFDSLIKSMDIEKTMLLADGKDESEIIILFDSNSENDTIDFKATLTSGLFKENQNDSISLEPILETSITGTRRKLVRFSIVSPTKVEEAELNMDLNGFTKMVDLQFDRSFPESIEVIASPRVFSRKRVENVELKTTIARNEGEPSLGTELSMTALDLDGNSIGEMVAACNFNSDNKTCTTLFNIWPDTAYLGPIRIRTEVLGAPSDITNEITIFTTD</sequence>
<dbReference type="AlphaFoldDB" id="A0A285MX37"/>
<dbReference type="PROSITE" id="PS51257">
    <property type="entry name" value="PROKAR_LIPOPROTEIN"/>
    <property type="match status" value="1"/>
</dbReference>
<gene>
    <name evidence="1" type="ORF">SAMN06265377_3510</name>
</gene>
<reference evidence="2" key="1">
    <citation type="submission" date="2017-09" db="EMBL/GenBank/DDBJ databases">
        <authorList>
            <person name="Varghese N."/>
            <person name="Submissions S."/>
        </authorList>
    </citation>
    <scope>NUCLEOTIDE SEQUENCE [LARGE SCALE GENOMIC DNA]</scope>
    <source>
        <strain evidence="2">DSM 25885</strain>
    </source>
</reference>